<name>A0A4Q8APB9_9MICO</name>
<evidence type="ECO:0000313" key="2">
    <source>
        <dbReference type="Proteomes" id="UP000291483"/>
    </source>
</evidence>
<gene>
    <name evidence="1" type="ORF">EV379_2193</name>
</gene>
<keyword evidence="2" id="KW-1185">Reference proteome</keyword>
<organism evidence="1 2">
    <name type="scientific">Microterricola gilva</name>
    <dbReference type="NCBI Taxonomy" id="393267"/>
    <lineage>
        <taxon>Bacteria</taxon>
        <taxon>Bacillati</taxon>
        <taxon>Actinomycetota</taxon>
        <taxon>Actinomycetes</taxon>
        <taxon>Micrococcales</taxon>
        <taxon>Microbacteriaceae</taxon>
        <taxon>Microterricola</taxon>
    </lineage>
</organism>
<dbReference type="AlphaFoldDB" id="A0A4Q8APB9"/>
<dbReference type="EMBL" id="SHLC01000001">
    <property type="protein sequence ID" value="RZU65855.1"/>
    <property type="molecule type" value="Genomic_DNA"/>
</dbReference>
<dbReference type="RefSeq" id="WP_130506141.1">
    <property type="nucleotide sequence ID" value="NZ_SHLC01000001.1"/>
</dbReference>
<reference evidence="1 2" key="1">
    <citation type="submission" date="2019-02" db="EMBL/GenBank/DDBJ databases">
        <title>Sequencing the genomes of 1000 actinobacteria strains.</title>
        <authorList>
            <person name="Klenk H.-P."/>
        </authorList>
    </citation>
    <scope>NUCLEOTIDE SEQUENCE [LARGE SCALE GENOMIC DNA]</scope>
    <source>
        <strain evidence="1 2">DSM 18319</strain>
    </source>
</reference>
<proteinExistence type="predicted"/>
<sequence length="62" mass="6905">MKFTLSVDVDALAGDPQEELARILRYWAGNLKHYEVADGSAETIRDSAYTAVGNWQFVPTSE</sequence>
<evidence type="ECO:0000313" key="1">
    <source>
        <dbReference type="EMBL" id="RZU65855.1"/>
    </source>
</evidence>
<dbReference type="OrthoDB" id="4558101at2"/>
<comment type="caution">
    <text evidence="1">The sequence shown here is derived from an EMBL/GenBank/DDBJ whole genome shotgun (WGS) entry which is preliminary data.</text>
</comment>
<dbReference type="Proteomes" id="UP000291483">
    <property type="component" value="Unassembled WGS sequence"/>
</dbReference>
<accession>A0A4Q8APB9</accession>
<protein>
    <submittedName>
        <fullName evidence="1">Uncharacterized protein</fullName>
    </submittedName>
</protein>